<name>A0ABQ4WLJ7_9ASTR</name>
<proteinExistence type="predicted"/>
<dbReference type="InterPro" id="IPR020575">
    <property type="entry name" value="Hsp90_N"/>
</dbReference>
<keyword evidence="2" id="KW-1185">Reference proteome</keyword>
<evidence type="ECO:0000313" key="1">
    <source>
        <dbReference type="EMBL" id="GJS53755.1"/>
    </source>
</evidence>
<dbReference type="Proteomes" id="UP001151760">
    <property type="component" value="Unassembled WGS sequence"/>
</dbReference>
<protein>
    <submittedName>
        <fullName evidence="1">Heat shock cognate protein 80-like protein</fullName>
    </submittedName>
</protein>
<sequence length="178" mass="20681">MADAETFAFQPEINQLLSLIINTFYSNNEIFLRSKWPLPEWSLSLVLYDIHKVELYVAVISAVIVIIFKENKRFLFNVRLYPLLFVVVVLKLFDHEIIESNAIIISANGLHTELLHYSEWQQRRNPLLQRLKQTHVVHQSVLLFKGSMQARERGVAEVRDRVVPVGASKMNHEHCCDA</sequence>
<dbReference type="Gene3D" id="3.30.565.10">
    <property type="entry name" value="Histidine kinase-like ATPase, C-terminal domain"/>
    <property type="match status" value="1"/>
</dbReference>
<organism evidence="1 2">
    <name type="scientific">Tanacetum coccineum</name>
    <dbReference type="NCBI Taxonomy" id="301880"/>
    <lineage>
        <taxon>Eukaryota</taxon>
        <taxon>Viridiplantae</taxon>
        <taxon>Streptophyta</taxon>
        <taxon>Embryophyta</taxon>
        <taxon>Tracheophyta</taxon>
        <taxon>Spermatophyta</taxon>
        <taxon>Magnoliopsida</taxon>
        <taxon>eudicotyledons</taxon>
        <taxon>Gunneridae</taxon>
        <taxon>Pentapetalae</taxon>
        <taxon>asterids</taxon>
        <taxon>campanulids</taxon>
        <taxon>Asterales</taxon>
        <taxon>Asteraceae</taxon>
        <taxon>Asteroideae</taxon>
        <taxon>Anthemideae</taxon>
        <taxon>Anthemidinae</taxon>
        <taxon>Tanacetum</taxon>
    </lineage>
</organism>
<reference evidence="1" key="1">
    <citation type="journal article" date="2022" name="Int. J. Mol. Sci.">
        <title>Draft Genome of Tanacetum Coccineum: Genomic Comparison of Closely Related Tanacetum-Family Plants.</title>
        <authorList>
            <person name="Yamashiro T."/>
            <person name="Shiraishi A."/>
            <person name="Nakayama K."/>
            <person name="Satake H."/>
        </authorList>
    </citation>
    <scope>NUCLEOTIDE SEQUENCE</scope>
</reference>
<gene>
    <name evidence="1" type="ORF">Tco_0627117</name>
</gene>
<dbReference type="PRINTS" id="PR00775">
    <property type="entry name" value="HEATSHOCK90"/>
</dbReference>
<reference evidence="1" key="2">
    <citation type="submission" date="2022-01" db="EMBL/GenBank/DDBJ databases">
        <authorList>
            <person name="Yamashiro T."/>
            <person name="Shiraishi A."/>
            <person name="Satake H."/>
            <person name="Nakayama K."/>
        </authorList>
    </citation>
    <scope>NUCLEOTIDE SEQUENCE</scope>
</reference>
<dbReference type="InterPro" id="IPR036890">
    <property type="entry name" value="HATPase_C_sf"/>
</dbReference>
<dbReference type="EMBL" id="BQNB010008748">
    <property type="protein sequence ID" value="GJS53755.1"/>
    <property type="molecule type" value="Genomic_DNA"/>
</dbReference>
<accession>A0ABQ4WLJ7</accession>
<evidence type="ECO:0000313" key="2">
    <source>
        <dbReference type="Proteomes" id="UP001151760"/>
    </source>
</evidence>
<comment type="caution">
    <text evidence="1">The sequence shown here is derived from an EMBL/GenBank/DDBJ whole genome shotgun (WGS) entry which is preliminary data.</text>
</comment>